<dbReference type="KEGG" id="abe:ARB_07423"/>
<accession>D4AT59</accession>
<comment type="caution">
    <text evidence="1">The sequence shown here is derived from an EMBL/GenBank/DDBJ whole genome shotgun (WGS) entry which is preliminary data.</text>
</comment>
<dbReference type="eggNOG" id="KOG1807">
    <property type="taxonomic scope" value="Eukaryota"/>
</dbReference>
<dbReference type="Proteomes" id="UP000008866">
    <property type="component" value="Unassembled WGS sequence"/>
</dbReference>
<name>D4AT59_ARTBC</name>
<dbReference type="RefSeq" id="XP_003014862.1">
    <property type="nucleotide sequence ID" value="XM_003014816.1"/>
</dbReference>
<gene>
    <name evidence="1" type="ORF">ARB_07423</name>
</gene>
<proteinExistence type="predicted"/>
<protein>
    <submittedName>
        <fullName evidence="1">Uncharacterized protein</fullName>
    </submittedName>
</protein>
<sequence>MKSYKEIDVSETPIVVLGCGYFFTTESVDCLMNMAAVYEIDKNGEFTGLKDISTNLAPSIPFCPDCKCPVRQFATRRYNRVVNRAVIDEMSRRFLSSGKDGLQELERQIEELKNWQQETRKKVMDIHEGYELTLMAVSNINKLLRDGYKRSEDLKTGVQKFCKVFADKCQPAQKLHEATVHAVRRAAILQLPSDTLLTALRITDAEPAPTASRDSQITMGGKMALIKVNFLIIDDGFVLSKALRSKNALIKLPGQSPDKLAIFFFQTCKKYIAECDTQNLPKLAVEGTLLFASIARSFEAHCRSGKTKIDAATKFVETAKELLEKALKTCQRPFHNAEGLRALVEQSIRSMKTEWYEEVTVAEKEAIKAAMLSGPNGIATHSGHWYNCSNGHPVSSS</sequence>
<keyword evidence="2" id="KW-1185">Reference proteome</keyword>
<dbReference type="GeneID" id="9520399"/>
<organism evidence="1 2">
    <name type="scientific">Arthroderma benhamiae (strain ATCC MYA-4681 / CBS 112371)</name>
    <name type="common">Trichophyton mentagrophytes</name>
    <dbReference type="NCBI Taxonomy" id="663331"/>
    <lineage>
        <taxon>Eukaryota</taxon>
        <taxon>Fungi</taxon>
        <taxon>Dikarya</taxon>
        <taxon>Ascomycota</taxon>
        <taxon>Pezizomycotina</taxon>
        <taxon>Eurotiomycetes</taxon>
        <taxon>Eurotiomycetidae</taxon>
        <taxon>Onygenales</taxon>
        <taxon>Arthrodermataceae</taxon>
        <taxon>Trichophyton</taxon>
    </lineage>
</organism>
<dbReference type="AlphaFoldDB" id="D4AT59"/>
<reference evidence="2" key="1">
    <citation type="journal article" date="2011" name="Genome Biol.">
        <title>Comparative and functional genomics provide insights into the pathogenicity of dermatophytic fungi.</title>
        <authorList>
            <person name="Burmester A."/>
            <person name="Shelest E."/>
            <person name="Gloeckner G."/>
            <person name="Heddergott C."/>
            <person name="Schindler S."/>
            <person name="Staib P."/>
            <person name="Heidel A."/>
            <person name="Felder M."/>
            <person name="Petzold A."/>
            <person name="Szafranski K."/>
            <person name="Feuermann M."/>
            <person name="Pedruzzi I."/>
            <person name="Priebe S."/>
            <person name="Groth M."/>
            <person name="Winkler R."/>
            <person name="Li W."/>
            <person name="Kniemeyer O."/>
            <person name="Schroeckh V."/>
            <person name="Hertweck C."/>
            <person name="Hube B."/>
            <person name="White T.C."/>
            <person name="Platzer M."/>
            <person name="Guthke R."/>
            <person name="Heitman J."/>
            <person name="Woestemeyer J."/>
            <person name="Zipfel P.F."/>
            <person name="Monod M."/>
            <person name="Brakhage A.A."/>
        </authorList>
    </citation>
    <scope>NUCLEOTIDE SEQUENCE [LARGE SCALE GENOMIC DNA]</scope>
    <source>
        <strain evidence="2">ATCC MYA-4681 / CBS 112371</strain>
    </source>
</reference>
<evidence type="ECO:0000313" key="2">
    <source>
        <dbReference type="Proteomes" id="UP000008866"/>
    </source>
</evidence>
<dbReference type="EMBL" id="ABSU01000008">
    <property type="protein sequence ID" value="EFE33959.1"/>
    <property type="molecule type" value="Genomic_DNA"/>
</dbReference>
<dbReference type="OMA" id="CKRPVRQ"/>
<evidence type="ECO:0000313" key="1">
    <source>
        <dbReference type="EMBL" id="EFE33959.1"/>
    </source>
</evidence>
<dbReference type="HOGENOM" id="CLU_037218_0_0_1"/>